<gene>
    <name evidence="1" type="ORF">ACFQDH_19445</name>
</gene>
<keyword evidence="2" id="KW-1185">Reference proteome</keyword>
<sequence length="63" mass="7005">MCRTLLIDPDDVELLLGQRVGTPLRKVYHYEPTWGVLGEPWRSQISQLMLGAVPSDAAQPTAN</sequence>
<comment type="caution">
    <text evidence="1">The sequence shown here is derived from an EMBL/GenBank/DDBJ whole genome shotgun (WGS) entry which is preliminary data.</text>
</comment>
<dbReference type="RefSeq" id="WP_382404034.1">
    <property type="nucleotide sequence ID" value="NZ_JBHSWH010000001.1"/>
</dbReference>
<evidence type="ECO:0000313" key="2">
    <source>
        <dbReference type="Proteomes" id="UP001596298"/>
    </source>
</evidence>
<protein>
    <submittedName>
        <fullName evidence="1">Uncharacterized protein</fullName>
    </submittedName>
</protein>
<organism evidence="1 2">
    <name type="scientific">Flexivirga alba</name>
    <dbReference type="NCBI Taxonomy" id="702742"/>
    <lineage>
        <taxon>Bacteria</taxon>
        <taxon>Bacillati</taxon>
        <taxon>Actinomycetota</taxon>
        <taxon>Actinomycetes</taxon>
        <taxon>Micrococcales</taxon>
        <taxon>Dermacoccaceae</taxon>
        <taxon>Flexivirga</taxon>
    </lineage>
</organism>
<evidence type="ECO:0000313" key="1">
    <source>
        <dbReference type="EMBL" id="MFC6707364.1"/>
    </source>
</evidence>
<proteinExistence type="predicted"/>
<name>A0ABW2AK96_9MICO</name>
<dbReference type="Proteomes" id="UP001596298">
    <property type="component" value="Unassembled WGS sequence"/>
</dbReference>
<accession>A0ABW2AK96</accession>
<reference evidence="2" key="1">
    <citation type="journal article" date="2019" name="Int. J. Syst. Evol. Microbiol.">
        <title>The Global Catalogue of Microorganisms (GCM) 10K type strain sequencing project: providing services to taxonomists for standard genome sequencing and annotation.</title>
        <authorList>
            <consortium name="The Broad Institute Genomics Platform"/>
            <consortium name="The Broad Institute Genome Sequencing Center for Infectious Disease"/>
            <person name="Wu L."/>
            <person name="Ma J."/>
        </authorList>
    </citation>
    <scope>NUCLEOTIDE SEQUENCE [LARGE SCALE GENOMIC DNA]</scope>
    <source>
        <strain evidence="2">CCUG 58127</strain>
    </source>
</reference>
<dbReference type="EMBL" id="JBHSWH010000001">
    <property type="protein sequence ID" value="MFC6707364.1"/>
    <property type="molecule type" value="Genomic_DNA"/>
</dbReference>